<gene>
    <name evidence="1" type="ORF">LTR78_005328</name>
</gene>
<evidence type="ECO:0000313" key="1">
    <source>
        <dbReference type="EMBL" id="KAK3674984.1"/>
    </source>
</evidence>
<evidence type="ECO:0000313" key="2">
    <source>
        <dbReference type="Proteomes" id="UP001274830"/>
    </source>
</evidence>
<sequence>MPCALTSPNQTAKDRVLIPLLSAHLNGHLGNTVYDFASTVFGTDATEEVLKQEKEDTVAYGYENGGFGQTVVCTSLMRAWHYHGVLSEEKNSEELREIVVKHFGEEMVADIAANVVSGN</sequence>
<accession>A0AAE1C1W8</accession>
<keyword evidence="2" id="KW-1185">Reference proteome</keyword>
<comment type="caution">
    <text evidence="1">The sequence shown here is derived from an EMBL/GenBank/DDBJ whole genome shotgun (WGS) entry which is preliminary data.</text>
</comment>
<name>A0AAE1C1W8_9PEZI</name>
<dbReference type="EMBL" id="JAUTXT010000017">
    <property type="protein sequence ID" value="KAK3674984.1"/>
    <property type="molecule type" value="Genomic_DNA"/>
</dbReference>
<reference evidence="1" key="1">
    <citation type="submission" date="2023-07" db="EMBL/GenBank/DDBJ databases">
        <title>Black Yeasts Isolated from many extreme environments.</title>
        <authorList>
            <person name="Coleine C."/>
            <person name="Stajich J.E."/>
            <person name="Selbmann L."/>
        </authorList>
    </citation>
    <scope>NUCLEOTIDE SEQUENCE</scope>
    <source>
        <strain evidence="1">CCFEE 5485</strain>
    </source>
</reference>
<dbReference type="AlphaFoldDB" id="A0AAE1C1W8"/>
<dbReference type="Proteomes" id="UP001274830">
    <property type="component" value="Unassembled WGS sequence"/>
</dbReference>
<proteinExistence type="predicted"/>
<organism evidence="1 2">
    <name type="scientific">Recurvomyces mirabilis</name>
    <dbReference type="NCBI Taxonomy" id="574656"/>
    <lineage>
        <taxon>Eukaryota</taxon>
        <taxon>Fungi</taxon>
        <taxon>Dikarya</taxon>
        <taxon>Ascomycota</taxon>
        <taxon>Pezizomycotina</taxon>
        <taxon>Dothideomycetes</taxon>
        <taxon>Dothideomycetidae</taxon>
        <taxon>Mycosphaerellales</taxon>
        <taxon>Teratosphaeriaceae</taxon>
        <taxon>Recurvomyces</taxon>
    </lineage>
</organism>
<protein>
    <submittedName>
        <fullName evidence="1">Uncharacterized protein</fullName>
    </submittedName>
</protein>